<evidence type="ECO:0000256" key="5">
    <source>
        <dbReference type="ARBA" id="ARBA00022833"/>
    </source>
</evidence>
<dbReference type="PIRSF" id="PIRSF000808">
    <property type="entry name" value="GalT"/>
    <property type="match status" value="1"/>
</dbReference>
<evidence type="ECO:0000256" key="2">
    <source>
        <dbReference type="ARBA" id="ARBA00022679"/>
    </source>
</evidence>
<dbReference type="PANTHER" id="PTHR42763">
    <property type="entry name" value="ADP-GLUCOSE PHOSPHORYLASE"/>
    <property type="match status" value="1"/>
</dbReference>
<dbReference type="PROSITE" id="PS51084">
    <property type="entry name" value="HIT_2"/>
    <property type="match status" value="1"/>
</dbReference>
<feature type="binding site" evidence="9">
    <location>
        <position position="49"/>
    </location>
    <ligand>
        <name>Zn(2+)</name>
        <dbReference type="ChEBI" id="CHEBI:29105"/>
    </ligand>
</feature>
<dbReference type="AlphaFoldDB" id="A0A7C6AA75"/>
<name>A0A7C6AA75_UNCW3</name>
<keyword evidence="3 12" id="KW-0548">Nucleotidyltransferase</keyword>
<dbReference type="InterPro" id="IPR005849">
    <property type="entry name" value="GalP_Utransf_N"/>
</dbReference>
<keyword evidence="6" id="KW-0119">Carbohydrate metabolism</keyword>
<dbReference type="EC" id="2.7.7.12" evidence="7"/>
<feature type="active site" description="Tele-UMP-histidine intermediate" evidence="8">
    <location>
        <position position="172"/>
    </location>
</feature>
<evidence type="ECO:0000256" key="8">
    <source>
        <dbReference type="PIRSR" id="PIRSR000808-1"/>
    </source>
</evidence>
<protein>
    <recommendedName>
        <fullName evidence="7">Galactose-1-phosphate uridylyltransferase</fullName>
        <ecNumber evidence="7">2.7.7.12</ecNumber>
    </recommendedName>
</protein>
<evidence type="ECO:0000256" key="6">
    <source>
        <dbReference type="ARBA" id="ARBA00023277"/>
    </source>
</evidence>
<comment type="caution">
    <text evidence="12">The sequence shown here is derived from an EMBL/GenBank/DDBJ whole genome shotgun (WGS) entry which is preliminary data.</text>
</comment>
<dbReference type="UniPathway" id="UPA00214"/>
<comment type="similarity">
    <text evidence="1">Belongs to the galactose-1-phosphate uridylyltransferase type 1 family.</text>
</comment>
<evidence type="ECO:0000313" key="12">
    <source>
        <dbReference type="EMBL" id="HHS52546.1"/>
    </source>
</evidence>
<dbReference type="Pfam" id="PF01087">
    <property type="entry name" value="GalP_UDP_transf"/>
    <property type="match status" value="1"/>
</dbReference>
<dbReference type="InterPro" id="IPR053177">
    <property type="entry name" value="ADP-glucose_phosphorylase"/>
</dbReference>
<dbReference type="GO" id="GO:0008108">
    <property type="term" value="F:UDP-glucose:hexose-1-phosphate uridylyltransferase activity"/>
    <property type="evidence" value="ECO:0007669"/>
    <property type="project" value="UniProtKB-UniRule"/>
</dbReference>
<proteinExistence type="inferred from homology"/>
<keyword evidence="5 9" id="KW-0862">Zinc</keyword>
<evidence type="ECO:0000256" key="10">
    <source>
        <dbReference type="PROSITE-ProRule" id="PRU00464"/>
    </source>
</evidence>
<feature type="binding site" evidence="9">
    <location>
        <position position="170"/>
    </location>
    <ligand>
        <name>Zn(2+)</name>
        <dbReference type="ChEBI" id="CHEBI:29105"/>
    </ligand>
</feature>
<evidence type="ECO:0000256" key="7">
    <source>
        <dbReference type="NCBIfam" id="TIGR00209"/>
    </source>
</evidence>
<comment type="cofactor">
    <cofactor evidence="9">
        <name>Zn(2+)</name>
        <dbReference type="ChEBI" id="CHEBI:29105"/>
    </cofactor>
    <text evidence="9">Binds 1 zinc ion per subunit.</text>
</comment>
<evidence type="ECO:0000256" key="1">
    <source>
        <dbReference type="ARBA" id="ARBA00010951"/>
    </source>
</evidence>
<dbReference type="GO" id="GO:0008270">
    <property type="term" value="F:zinc ion binding"/>
    <property type="evidence" value="ECO:0007669"/>
    <property type="project" value="InterPro"/>
</dbReference>
<feature type="binding site" evidence="9">
    <location>
        <position position="119"/>
    </location>
    <ligand>
        <name>Zn(2+)</name>
        <dbReference type="ChEBI" id="CHEBI:29105"/>
    </ligand>
</feature>
<dbReference type="InterPro" id="IPR001937">
    <property type="entry name" value="GalP_UDPtransf1"/>
</dbReference>
<dbReference type="PANTHER" id="PTHR42763:SF1">
    <property type="entry name" value="UDP-GLUCOSE--HEXOSE-1-PHOSPHATE URIDYLYLTRANSFERASE"/>
    <property type="match status" value="1"/>
</dbReference>
<dbReference type="GO" id="GO:0006012">
    <property type="term" value="P:galactose metabolic process"/>
    <property type="evidence" value="ECO:0007669"/>
    <property type="project" value="UniProtKB-UniRule"/>
</dbReference>
<feature type="binding site" evidence="9">
    <location>
        <position position="46"/>
    </location>
    <ligand>
        <name>Zn(2+)</name>
        <dbReference type="ChEBI" id="CHEBI:29105"/>
    </ligand>
</feature>
<dbReference type="Pfam" id="PF02744">
    <property type="entry name" value="GalP_UDP_tr_C"/>
    <property type="match status" value="1"/>
</dbReference>
<comment type="caution">
    <text evidence="10">Lacks conserved residue(s) required for the propagation of feature annotation.</text>
</comment>
<gene>
    <name evidence="12" type="primary">galT</name>
    <name evidence="12" type="ORF">ENW73_06745</name>
</gene>
<evidence type="ECO:0000259" key="11">
    <source>
        <dbReference type="PROSITE" id="PS51084"/>
    </source>
</evidence>
<dbReference type="InterPro" id="IPR011146">
    <property type="entry name" value="HIT-like"/>
</dbReference>
<dbReference type="SUPFAM" id="SSF54197">
    <property type="entry name" value="HIT-like"/>
    <property type="match status" value="2"/>
</dbReference>
<dbReference type="Gene3D" id="3.30.428.10">
    <property type="entry name" value="HIT-like"/>
    <property type="match status" value="2"/>
</dbReference>
<dbReference type="InterPro" id="IPR005850">
    <property type="entry name" value="GalP_Utransf_C"/>
</dbReference>
<feature type="domain" description="HIT" evidence="11">
    <location>
        <begin position="203"/>
        <end position="314"/>
    </location>
</feature>
<dbReference type="EMBL" id="DTLI01000159">
    <property type="protein sequence ID" value="HHS52546.1"/>
    <property type="molecule type" value="Genomic_DNA"/>
</dbReference>
<evidence type="ECO:0000256" key="3">
    <source>
        <dbReference type="ARBA" id="ARBA00022695"/>
    </source>
</evidence>
<keyword evidence="2 12" id="KW-0808">Transferase</keyword>
<sequence>MDPNRAPELRRDPVVGRWIIIARERAVRPSDFLKEKKEEIKEGSVCPFCPGNEDLTPPEIFSLRLNDSKPNKPGWQIRVVPNRFPALIIESPLQRKGEGIYDRMSGTGAHEVIIETPNHNQQLADLNENEIYDVFRTFRERTLDLTKDTRFKYIIIFKNHGAGAGASLSHSHSQLIAMPVVPKQVKEELDGAQRYYDFRQRCIFCDIIKQELEDTKRLISQNDNFIAIAPFAPRFPFEVWIISQRHFASFFQINESELKELAKLLKLVLVKMNRALSNPDYNFLIHTAPIDNPELEYYHFHLELMPKLTKIAGFEVGSGFYINPTPPEDAARYLREI</sequence>
<dbReference type="InterPro" id="IPR036265">
    <property type="entry name" value="HIT-like_sf"/>
</dbReference>
<evidence type="ECO:0000256" key="9">
    <source>
        <dbReference type="PIRSR" id="PIRSR000808-3"/>
    </source>
</evidence>
<accession>A0A7C6AA75</accession>
<evidence type="ECO:0000256" key="4">
    <source>
        <dbReference type="ARBA" id="ARBA00022723"/>
    </source>
</evidence>
<organism evidence="12">
    <name type="scientific">candidate division WOR-3 bacterium</name>
    <dbReference type="NCBI Taxonomy" id="2052148"/>
    <lineage>
        <taxon>Bacteria</taxon>
        <taxon>Bacteria division WOR-3</taxon>
    </lineage>
</organism>
<keyword evidence="4 9" id="KW-0479">Metal-binding</keyword>
<reference evidence="12" key="1">
    <citation type="journal article" date="2020" name="mSystems">
        <title>Genome- and Community-Level Interaction Insights into Carbon Utilization and Element Cycling Functions of Hydrothermarchaeota in Hydrothermal Sediment.</title>
        <authorList>
            <person name="Zhou Z."/>
            <person name="Liu Y."/>
            <person name="Xu W."/>
            <person name="Pan J."/>
            <person name="Luo Z.H."/>
            <person name="Li M."/>
        </authorList>
    </citation>
    <scope>NUCLEOTIDE SEQUENCE [LARGE SCALE GENOMIC DNA]</scope>
    <source>
        <strain evidence="12">SpSt-876</strain>
    </source>
</reference>
<dbReference type="NCBIfam" id="TIGR00209">
    <property type="entry name" value="galT_1"/>
    <property type="match status" value="1"/>
</dbReference>